<gene>
    <name evidence="7" type="ORF">UV66_C0002G0046</name>
</gene>
<organism evidence="7 8">
    <name type="scientific">Candidatus Woesebacteria bacterium GW2011_GWA1_43_12</name>
    <dbReference type="NCBI Taxonomy" id="1618557"/>
    <lineage>
        <taxon>Bacteria</taxon>
        <taxon>Candidatus Woeseibacteriota</taxon>
    </lineage>
</organism>
<dbReference type="GO" id="GO:0006412">
    <property type="term" value="P:translation"/>
    <property type="evidence" value="ECO:0007669"/>
    <property type="project" value="InterPro"/>
</dbReference>
<dbReference type="GO" id="GO:0003735">
    <property type="term" value="F:structural constituent of ribosome"/>
    <property type="evidence" value="ECO:0007669"/>
    <property type="project" value="InterPro"/>
</dbReference>
<dbReference type="EMBL" id="LCFI01000002">
    <property type="protein sequence ID" value="KKS90569.1"/>
    <property type="molecule type" value="Genomic_DNA"/>
</dbReference>
<dbReference type="SUPFAM" id="SSF110324">
    <property type="entry name" value="Ribosomal L27 protein-like"/>
    <property type="match status" value="1"/>
</dbReference>
<feature type="region of interest" description="Disordered" evidence="6">
    <location>
        <begin position="1"/>
        <end position="25"/>
    </location>
</feature>
<evidence type="ECO:0000256" key="3">
    <source>
        <dbReference type="ARBA" id="ARBA00023274"/>
    </source>
</evidence>
<dbReference type="PANTHER" id="PTHR15893">
    <property type="entry name" value="RIBOSOMAL PROTEIN L27"/>
    <property type="match status" value="1"/>
</dbReference>
<dbReference type="Pfam" id="PF01016">
    <property type="entry name" value="Ribosomal_L27"/>
    <property type="match status" value="1"/>
</dbReference>
<evidence type="ECO:0000256" key="2">
    <source>
        <dbReference type="ARBA" id="ARBA00022980"/>
    </source>
</evidence>
<dbReference type="PRINTS" id="PR00063">
    <property type="entry name" value="RIBOSOMALL27"/>
</dbReference>
<dbReference type="AlphaFoldDB" id="A0A0G1CYF8"/>
<dbReference type="InterPro" id="IPR001684">
    <property type="entry name" value="Ribosomal_bL27"/>
</dbReference>
<evidence type="ECO:0000313" key="8">
    <source>
        <dbReference type="Proteomes" id="UP000034669"/>
    </source>
</evidence>
<keyword evidence="2 7" id="KW-0689">Ribosomal protein</keyword>
<comment type="caution">
    <text evidence="7">The sequence shown here is derived from an EMBL/GenBank/DDBJ whole genome shotgun (WGS) entry which is preliminary data.</text>
</comment>
<keyword evidence="3" id="KW-0687">Ribonucleoprotein</keyword>
<feature type="compositionally biased region" description="Polar residues" evidence="6">
    <location>
        <begin position="1"/>
        <end position="15"/>
    </location>
</feature>
<dbReference type="Proteomes" id="UP000034669">
    <property type="component" value="Unassembled WGS sequence"/>
</dbReference>
<evidence type="ECO:0000256" key="6">
    <source>
        <dbReference type="SAM" id="MobiDB-lite"/>
    </source>
</evidence>
<reference evidence="7 8" key="1">
    <citation type="journal article" date="2015" name="Nature">
        <title>rRNA introns, odd ribosomes, and small enigmatic genomes across a large radiation of phyla.</title>
        <authorList>
            <person name="Brown C.T."/>
            <person name="Hug L.A."/>
            <person name="Thomas B.C."/>
            <person name="Sharon I."/>
            <person name="Castelle C.J."/>
            <person name="Singh A."/>
            <person name="Wilkins M.J."/>
            <person name="Williams K.H."/>
            <person name="Banfield J.F."/>
        </authorList>
    </citation>
    <scope>NUCLEOTIDE SEQUENCE [LARGE SCALE GENOMIC DNA]</scope>
</reference>
<dbReference type="Gene3D" id="2.40.50.100">
    <property type="match status" value="1"/>
</dbReference>
<evidence type="ECO:0000313" key="7">
    <source>
        <dbReference type="EMBL" id="KKS90569.1"/>
    </source>
</evidence>
<evidence type="ECO:0000256" key="4">
    <source>
        <dbReference type="ARBA" id="ARBA00035175"/>
    </source>
</evidence>
<comment type="similarity">
    <text evidence="1">Belongs to the bacterial ribosomal protein bL27 family.</text>
</comment>
<proteinExistence type="inferred from homology"/>
<accession>A0A0G1CYF8</accession>
<dbReference type="GO" id="GO:1990904">
    <property type="term" value="C:ribonucleoprotein complex"/>
    <property type="evidence" value="ECO:0007669"/>
    <property type="project" value="UniProtKB-KW"/>
</dbReference>
<dbReference type="PANTHER" id="PTHR15893:SF0">
    <property type="entry name" value="LARGE RIBOSOMAL SUBUNIT PROTEIN BL27M"/>
    <property type="match status" value="1"/>
</dbReference>
<sequence>MAHTKASSKTRQQGNRPGKRLGLKVGDGQAVKNGMVLVRQHGSTFKPGQGVKEGRDHTIYTIREGKIAIKRLLGKLFISVTPS</sequence>
<evidence type="ECO:0000256" key="1">
    <source>
        <dbReference type="ARBA" id="ARBA00010797"/>
    </source>
</evidence>
<name>A0A0G1CYF8_9BACT</name>
<dbReference type="GO" id="GO:0005840">
    <property type="term" value="C:ribosome"/>
    <property type="evidence" value="ECO:0007669"/>
    <property type="project" value="UniProtKB-KW"/>
</dbReference>
<evidence type="ECO:0000256" key="5">
    <source>
        <dbReference type="ARBA" id="ARBA00035477"/>
    </source>
</evidence>
<protein>
    <recommendedName>
        <fullName evidence="4">Large ribosomal subunit protein bL27</fullName>
    </recommendedName>
    <alternativeName>
        <fullName evidence="5">50S ribosomal protein L27</fullName>
    </alternativeName>
</protein>